<evidence type="ECO:0000256" key="2">
    <source>
        <dbReference type="ARBA" id="ARBA00022679"/>
    </source>
</evidence>
<name>A0A4D7ARS7_9FIRM</name>
<dbReference type="Gene3D" id="3.40.50.2000">
    <property type="entry name" value="Glycogen Phosphorylase B"/>
    <property type="match status" value="2"/>
</dbReference>
<organism evidence="5 6">
    <name type="scientific">Dysosmobacter welbionis</name>
    <dbReference type="NCBI Taxonomy" id="2093857"/>
    <lineage>
        <taxon>Bacteria</taxon>
        <taxon>Bacillati</taxon>
        <taxon>Bacillota</taxon>
        <taxon>Clostridia</taxon>
        <taxon>Eubacteriales</taxon>
        <taxon>Oscillospiraceae</taxon>
        <taxon>Dysosmobacter</taxon>
    </lineage>
</organism>
<dbReference type="PANTHER" id="PTHR12526:SF629">
    <property type="entry name" value="TEICHURONIC ACID BIOSYNTHESIS GLYCOSYLTRANSFERASE TUAH-RELATED"/>
    <property type="match status" value="1"/>
</dbReference>
<dbReference type="Pfam" id="PF13524">
    <property type="entry name" value="Glyco_trans_1_2"/>
    <property type="match status" value="1"/>
</dbReference>
<accession>A0A4D7ARS7</accession>
<reference evidence="6" key="1">
    <citation type="submission" date="2018-12" db="EMBL/GenBank/DDBJ databases">
        <title>Dusodibacter welbiota gen. nov., sp. nov., isolated from human faeces and emended description of the Oscillibacter genus.</title>
        <authorList>
            <person name="Le Roy T."/>
            <person name="Van der Smissen P."/>
            <person name="Delzenne N."/>
            <person name="Muccioli G."/>
            <person name="Collet J.F."/>
            <person name="Cani P.D."/>
        </authorList>
    </citation>
    <scope>NUCLEOTIDE SEQUENCE [LARGE SCALE GENOMIC DNA]</scope>
    <source>
        <strain evidence="6">J115</strain>
    </source>
</reference>
<evidence type="ECO:0000313" key="6">
    <source>
        <dbReference type="Proteomes" id="UP000298642"/>
    </source>
</evidence>
<evidence type="ECO:0000256" key="1">
    <source>
        <dbReference type="ARBA" id="ARBA00022676"/>
    </source>
</evidence>
<evidence type="ECO:0000259" key="3">
    <source>
        <dbReference type="Pfam" id="PF13524"/>
    </source>
</evidence>
<protein>
    <submittedName>
        <fullName evidence="5">Glycosyltransferase family 4 protein</fullName>
    </submittedName>
</protein>
<keyword evidence="6" id="KW-1185">Reference proteome</keyword>
<feature type="domain" description="Glycosyltransferase subfamily 4-like N-terminal" evidence="4">
    <location>
        <begin position="23"/>
        <end position="152"/>
    </location>
</feature>
<dbReference type="EMBL" id="CP034413">
    <property type="protein sequence ID" value="QCI60203.1"/>
    <property type="molecule type" value="Genomic_DNA"/>
</dbReference>
<evidence type="ECO:0000259" key="4">
    <source>
        <dbReference type="Pfam" id="PF13579"/>
    </source>
</evidence>
<dbReference type="KEGG" id="obj:EIO64_14095"/>
<dbReference type="Pfam" id="PF13579">
    <property type="entry name" value="Glyco_trans_4_4"/>
    <property type="match status" value="1"/>
</dbReference>
<evidence type="ECO:0000313" key="5">
    <source>
        <dbReference type="EMBL" id="QCI60203.1"/>
    </source>
</evidence>
<dbReference type="InterPro" id="IPR055259">
    <property type="entry name" value="YkvP/CgeB_Glyco_trans-like"/>
</dbReference>
<feature type="domain" description="Spore protein YkvP/CgeB glycosyl transferase-like" evidence="3">
    <location>
        <begin position="210"/>
        <end position="354"/>
    </location>
</feature>
<dbReference type="AlphaFoldDB" id="A0A4D7ARS7"/>
<dbReference type="InterPro" id="IPR028098">
    <property type="entry name" value="Glyco_trans_4-like_N"/>
</dbReference>
<dbReference type="RefSeq" id="WP_136891530.1">
    <property type="nucleotide sequence ID" value="NZ_CP034413.3"/>
</dbReference>
<dbReference type="GO" id="GO:0016757">
    <property type="term" value="F:glycosyltransferase activity"/>
    <property type="evidence" value="ECO:0007669"/>
    <property type="project" value="UniProtKB-KW"/>
</dbReference>
<dbReference type="PANTHER" id="PTHR12526">
    <property type="entry name" value="GLYCOSYLTRANSFERASE"/>
    <property type="match status" value="1"/>
</dbReference>
<gene>
    <name evidence="5" type="ORF">EIO64_14095</name>
</gene>
<proteinExistence type="predicted"/>
<dbReference type="Proteomes" id="UP000298642">
    <property type="component" value="Chromosome"/>
</dbReference>
<dbReference type="SUPFAM" id="SSF53756">
    <property type="entry name" value="UDP-Glycosyltransferase/glycogen phosphorylase"/>
    <property type="match status" value="1"/>
</dbReference>
<keyword evidence="2 5" id="KW-0808">Transferase</keyword>
<dbReference type="CDD" id="cd03794">
    <property type="entry name" value="GT4_WbuB-like"/>
    <property type="match status" value="1"/>
</dbReference>
<keyword evidence="1" id="KW-0328">Glycosyltransferase</keyword>
<sequence>MIKVCHMTSAHQPGDTRIFQKECVSLAKAGYQVFLVQRGESGENSGVRIIDVGQPSGGRLTRMTSFARKVYEAALAVDADLYHLHDPELLPYGIKLKRRGKKVIFDSHELYAVQLRQKPYLPGWCTRIIAFGYARYERYVLRRLDGAIFPCTVNGEDPFAGRCPHTALVDNSVKLEDFYERYDPEAVRNQDQICLTGSLTEARGITSAIRAAASAKCTLALAGPISPADYEAQLRKMPEFSSVDYRGVLAKDQVAALLQTSRVGLSPLLNQGQYWKAENLATKICEYLAMGLPVVMNGSAYNRAFVERWHCGICVDSENVEEIASAIRYLLDHPEEARQMGENGRQAVREEFNWGVEEKKLLALYEEIFKE</sequence>